<evidence type="ECO:0000313" key="13">
    <source>
        <dbReference type="Proteomes" id="UP000095300"/>
    </source>
</evidence>
<feature type="domain" description="B box-type" evidence="11">
    <location>
        <begin position="676"/>
        <end position="717"/>
    </location>
</feature>
<proteinExistence type="inferred from homology"/>
<sequence>MNCGYMYEVRRKTDDIDEELRQRNENLKRHISEEEEDDTDVWEVPQESFDNAYEQVINEMEFNETINDKAKNDIGFTVVSHKGEESKELSGCPPQKIHLSLSAEQISLKLLPQQNLEHFKKSIKQQTINKSINTETDIKRPVTVVNTASETSICATALNCSGSSGSLTTTTTTTTNSSVKWKNVKINKEKPDCEHERNKKPFALGIISINNLVEPQKSSKTIEIHNNEILLAKASEIKLSSLKPATTTTLAPTEGSGSTGAKSFNKILNTRRKFSLGSSSFRFKKPADMNELPKCWPVPNYEITLNDILSPAISEHSFSSSAGILTYENPINVSDKSTNPFRFEDGNAKSILLERREQRNPSILVTQASSSSSLTLKRASIKSTSLETFDTASSVSSTKSIHQHNEAENKNYISTMPVIPSSLTCEICYEILKDPRCLNCLHTFCLECLVEESFRQDGNNPFVPSALYPTIDEEQQYTKSSQSEQNLKVYDSSQTRKYSLSPEPKSESKNSELLSGGKATAQKRPSLSFKLKRLPDNSPSMLKTDLENISSETSVSANQSYSSTANLYRILVCKTCQFVTEIPMGGIRQLPPNLLVTRKINEYRSMMTDEFSDCCSLCYEETYATHFCDLCKLKLCTLCKEAHERQKSTANHNLQKTTDFTTNQFHTQTSARGNNNLKMKCSLHAGFEIKSFCHNCLQVACADCLVLQHKGHRVETIDKAIKHYTTILKDSTEQTRLICKSAEHSLEKLNASSLSINRKCDELQTEVEQFIEKYAEAVEVHRKTLLQQVQRSRETKVHVIGEQQEELDKHTQAGQMAIRFSQELMDVASDEEILSFFKILLKRFEYCQKMKTPIDPKIINTPNFLPKIQAPLSKDSYDIPMFGIITMQIVEPSLCTLQWDGFSQLRLNKKVELTLISRDADGLPMCHGGLKIQTHVKYKDLNSKCLRMEVTDNSDGTYGIAFTPDSEGTILLMITINEKHIKGSPFSFLARSVRPHTGVYHCCTFCSSKGNKFATCSCEGNMPGYSGCGHGHSGHPGRRHWSCCGEVSRNSECYFANRSLNPK</sequence>
<dbReference type="PROSITE" id="PS50089">
    <property type="entry name" value="ZF_RING_2"/>
    <property type="match status" value="1"/>
</dbReference>
<dbReference type="Gene3D" id="2.60.40.10">
    <property type="entry name" value="Immunoglobulins"/>
    <property type="match status" value="1"/>
</dbReference>
<evidence type="ECO:0000256" key="9">
    <source>
        <dbReference type="SAM" id="MobiDB-lite"/>
    </source>
</evidence>
<feature type="domain" description="RING-type" evidence="10">
    <location>
        <begin position="425"/>
        <end position="449"/>
    </location>
</feature>
<dbReference type="PROSITE" id="PS50119">
    <property type="entry name" value="ZF_BBOX"/>
    <property type="match status" value="2"/>
</dbReference>
<dbReference type="STRING" id="35570.A0A1I8PK99"/>
<organism evidence="12 13">
    <name type="scientific">Stomoxys calcitrans</name>
    <name type="common">Stable fly</name>
    <name type="synonym">Conops calcitrans</name>
    <dbReference type="NCBI Taxonomy" id="35570"/>
    <lineage>
        <taxon>Eukaryota</taxon>
        <taxon>Metazoa</taxon>
        <taxon>Ecdysozoa</taxon>
        <taxon>Arthropoda</taxon>
        <taxon>Hexapoda</taxon>
        <taxon>Insecta</taxon>
        <taxon>Pterygota</taxon>
        <taxon>Neoptera</taxon>
        <taxon>Endopterygota</taxon>
        <taxon>Diptera</taxon>
        <taxon>Brachycera</taxon>
        <taxon>Muscomorpha</taxon>
        <taxon>Muscoidea</taxon>
        <taxon>Muscidae</taxon>
        <taxon>Stomoxys</taxon>
    </lineage>
</organism>
<dbReference type="Pfam" id="PF13445">
    <property type="entry name" value="zf-RING_UBOX"/>
    <property type="match status" value="1"/>
</dbReference>
<feature type="domain" description="B box-type" evidence="11">
    <location>
        <begin position="615"/>
        <end position="657"/>
    </location>
</feature>
<evidence type="ECO:0000256" key="4">
    <source>
        <dbReference type="ARBA" id="ARBA00022771"/>
    </source>
</evidence>
<evidence type="ECO:0000259" key="10">
    <source>
        <dbReference type="PROSITE" id="PS50089"/>
    </source>
</evidence>
<dbReference type="Pfam" id="PF00643">
    <property type="entry name" value="zf-B_box"/>
    <property type="match status" value="1"/>
</dbReference>
<dbReference type="EnsemblMetazoa" id="SCAU008824-RA">
    <property type="protein sequence ID" value="SCAU008824-PA"/>
    <property type="gene ID" value="SCAU008824"/>
</dbReference>
<dbReference type="InterPro" id="IPR014756">
    <property type="entry name" value="Ig_E-set"/>
</dbReference>
<evidence type="ECO:0000256" key="3">
    <source>
        <dbReference type="ARBA" id="ARBA00022737"/>
    </source>
</evidence>
<accession>A0A1I8PK99</accession>
<dbReference type="AlphaFoldDB" id="A0A1I8PK99"/>
<keyword evidence="3" id="KW-0677">Repeat</keyword>
<evidence type="ECO:0000259" key="11">
    <source>
        <dbReference type="PROSITE" id="PS50119"/>
    </source>
</evidence>
<evidence type="ECO:0000256" key="7">
    <source>
        <dbReference type="PROSITE-ProRule" id="PRU00087"/>
    </source>
</evidence>
<keyword evidence="4 6" id="KW-0863">Zinc-finger</keyword>
<dbReference type="InterPro" id="IPR013783">
    <property type="entry name" value="Ig-like_fold"/>
</dbReference>
<evidence type="ECO:0000256" key="2">
    <source>
        <dbReference type="ARBA" id="ARBA00022723"/>
    </source>
</evidence>
<evidence type="ECO:0000256" key="8">
    <source>
        <dbReference type="SAM" id="Coils"/>
    </source>
</evidence>
<protein>
    <recommendedName>
        <fullName evidence="14">B box-type domain-containing protein</fullName>
    </recommendedName>
</protein>
<dbReference type="InterPro" id="IPR047153">
    <property type="entry name" value="TRIM45/56/19-like"/>
</dbReference>
<comment type="similarity">
    <text evidence="1">Belongs to the TRIM/RBCC family.</text>
</comment>
<evidence type="ECO:0000256" key="6">
    <source>
        <dbReference type="PROSITE-ProRule" id="PRU00024"/>
    </source>
</evidence>
<dbReference type="Gene3D" id="3.30.40.10">
    <property type="entry name" value="Zinc/RING finger domain, C3HC4 (zinc finger)"/>
    <property type="match status" value="1"/>
</dbReference>
<dbReference type="GO" id="GO:0008270">
    <property type="term" value="F:zinc ion binding"/>
    <property type="evidence" value="ECO:0007669"/>
    <property type="project" value="UniProtKB-KW"/>
</dbReference>
<dbReference type="Proteomes" id="UP000095300">
    <property type="component" value="Unassembled WGS sequence"/>
</dbReference>
<gene>
    <name evidence="12" type="primary">106086205</name>
</gene>
<dbReference type="PROSITE" id="PS50194">
    <property type="entry name" value="FILAMIN_REPEAT"/>
    <property type="match status" value="1"/>
</dbReference>
<feature type="region of interest" description="Disordered" evidence="9">
    <location>
        <begin position="476"/>
        <end position="523"/>
    </location>
</feature>
<feature type="repeat" description="Filamin" evidence="7">
    <location>
        <begin position="887"/>
        <end position="990"/>
    </location>
</feature>
<dbReference type="SMART" id="SM00184">
    <property type="entry name" value="RING"/>
    <property type="match status" value="1"/>
</dbReference>
<dbReference type="PROSITE" id="PS00518">
    <property type="entry name" value="ZF_RING_1"/>
    <property type="match status" value="1"/>
</dbReference>
<dbReference type="SUPFAM" id="SSF57850">
    <property type="entry name" value="RING/U-box"/>
    <property type="match status" value="1"/>
</dbReference>
<dbReference type="InterPro" id="IPR000315">
    <property type="entry name" value="Znf_B-box"/>
</dbReference>
<dbReference type="InterPro" id="IPR013083">
    <property type="entry name" value="Znf_RING/FYVE/PHD"/>
</dbReference>
<dbReference type="Gene3D" id="3.30.160.60">
    <property type="entry name" value="Classic Zinc Finger"/>
    <property type="match status" value="1"/>
</dbReference>
<name>A0A1I8PK99_STOCA</name>
<evidence type="ECO:0008006" key="14">
    <source>
        <dbReference type="Google" id="ProtNLM"/>
    </source>
</evidence>
<dbReference type="Pfam" id="PF00630">
    <property type="entry name" value="Filamin"/>
    <property type="match status" value="1"/>
</dbReference>
<reference evidence="12" key="1">
    <citation type="submission" date="2020-05" db="UniProtKB">
        <authorList>
            <consortium name="EnsemblMetazoa"/>
        </authorList>
    </citation>
    <scope>IDENTIFICATION</scope>
    <source>
        <strain evidence="12">USDA</strain>
    </source>
</reference>
<evidence type="ECO:0000256" key="5">
    <source>
        <dbReference type="ARBA" id="ARBA00022833"/>
    </source>
</evidence>
<keyword evidence="2" id="KW-0479">Metal-binding</keyword>
<keyword evidence="8" id="KW-0175">Coiled coil</keyword>
<dbReference type="InterPro" id="IPR001298">
    <property type="entry name" value="Filamin/ABP280_rpt"/>
</dbReference>
<keyword evidence="5" id="KW-0862">Zinc</keyword>
<feature type="coiled-coil region" evidence="8">
    <location>
        <begin position="746"/>
        <end position="780"/>
    </location>
</feature>
<keyword evidence="13" id="KW-1185">Reference proteome</keyword>
<dbReference type="InterPro" id="IPR017868">
    <property type="entry name" value="Filamin/ABP280_repeat-like"/>
</dbReference>
<dbReference type="InterPro" id="IPR017907">
    <property type="entry name" value="Znf_RING_CS"/>
</dbReference>
<dbReference type="InterPro" id="IPR027370">
    <property type="entry name" value="Znf-RING_euk"/>
</dbReference>
<dbReference type="KEGG" id="scac:106086205"/>
<dbReference type="OrthoDB" id="264520at2759"/>
<dbReference type="SMART" id="SM00557">
    <property type="entry name" value="IG_FLMN"/>
    <property type="match status" value="1"/>
</dbReference>
<evidence type="ECO:0000256" key="1">
    <source>
        <dbReference type="ARBA" id="ARBA00008518"/>
    </source>
</evidence>
<dbReference type="SUPFAM" id="SSF57845">
    <property type="entry name" value="B-box zinc-binding domain"/>
    <property type="match status" value="1"/>
</dbReference>
<dbReference type="VEuPathDB" id="VectorBase:SCAU008824"/>
<dbReference type="InterPro" id="IPR001841">
    <property type="entry name" value="Znf_RING"/>
</dbReference>
<dbReference type="SUPFAM" id="SSF81296">
    <property type="entry name" value="E set domains"/>
    <property type="match status" value="1"/>
</dbReference>
<dbReference type="GO" id="GO:0061630">
    <property type="term" value="F:ubiquitin protein ligase activity"/>
    <property type="evidence" value="ECO:0007669"/>
    <property type="project" value="TreeGrafter"/>
</dbReference>
<evidence type="ECO:0000313" key="12">
    <source>
        <dbReference type="EnsemblMetazoa" id="SCAU008824-PA"/>
    </source>
</evidence>
<dbReference type="PANTHER" id="PTHR25462:SF291">
    <property type="entry name" value="E3 UBIQUITIN-PROTEIN LIGASE TRIM45"/>
    <property type="match status" value="1"/>
</dbReference>
<feature type="compositionally biased region" description="Polar residues" evidence="9">
    <location>
        <begin position="477"/>
        <end position="498"/>
    </location>
</feature>
<dbReference type="PANTHER" id="PTHR25462">
    <property type="entry name" value="BONUS, ISOFORM C-RELATED"/>
    <property type="match status" value="1"/>
</dbReference>